<comment type="caution">
    <text evidence="2">The sequence shown here is derived from an EMBL/GenBank/DDBJ whole genome shotgun (WGS) entry which is preliminary data.</text>
</comment>
<name>A0A6N7SCZ9_9FIRM</name>
<feature type="signal peptide" evidence="1">
    <location>
        <begin position="1"/>
        <end position="22"/>
    </location>
</feature>
<dbReference type="EMBL" id="WKPJ01000065">
    <property type="protein sequence ID" value="MSA91480.1"/>
    <property type="molecule type" value="Genomic_DNA"/>
</dbReference>
<evidence type="ECO:0000256" key="1">
    <source>
        <dbReference type="SAM" id="SignalP"/>
    </source>
</evidence>
<dbReference type="Proteomes" id="UP000433575">
    <property type="component" value="Unassembled WGS sequence"/>
</dbReference>
<dbReference type="RefSeq" id="WP_154240708.1">
    <property type="nucleotide sequence ID" value="NZ_CALJPI010000016.1"/>
</dbReference>
<evidence type="ECO:0000313" key="3">
    <source>
        <dbReference type="EMBL" id="MSC35294.1"/>
    </source>
</evidence>
<proteinExistence type="predicted"/>
<dbReference type="EMBL" id="WKPI01000071">
    <property type="protein sequence ID" value="MSC35294.1"/>
    <property type="molecule type" value="Genomic_DNA"/>
</dbReference>
<keyword evidence="1" id="KW-0732">Signal</keyword>
<gene>
    <name evidence="3" type="ORF">GKD88_19480</name>
    <name evidence="2" type="ORF">GKE08_19385</name>
</gene>
<reference evidence="4 5" key="1">
    <citation type="journal article" date="2019" name="Nat. Med.">
        <title>A library of human gut bacterial isolates paired with longitudinal multiomics data enables mechanistic microbiome research.</title>
        <authorList>
            <person name="Poyet M."/>
            <person name="Groussin M."/>
            <person name="Gibbons S.M."/>
            <person name="Avila-Pacheco J."/>
            <person name="Jiang X."/>
            <person name="Kearney S.M."/>
            <person name="Perrotta A.R."/>
            <person name="Berdy B."/>
            <person name="Zhao S."/>
            <person name="Lieberman T.D."/>
            <person name="Swanson P.K."/>
            <person name="Smith M."/>
            <person name="Roesemann S."/>
            <person name="Alexander J.E."/>
            <person name="Rich S.A."/>
            <person name="Livny J."/>
            <person name="Vlamakis H."/>
            <person name="Clish C."/>
            <person name="Bullock K."/>
            <person name="Deik A."/>
            <person name="Scott J."/>
            <person name="Pierce K.A."/>
            <person name="Xavier R.J."/>
            <person name="Alm E.J."/>
        </authorList>
    </citation>
    <scope>NUCLEOTIDE SEQUENCE [LARGE SCALE GENOMIC DNA]</scope>
    <source>
        <strain evidence="2 4">BIOML-A4</strain>
        <strain evidence="3 5">BIOML-A5</strain>
    </source>
</reference>
<dbReference type="OrthoDB" id="1652627at2"/>
<protein>
    <submittedName>
        <fullName evidence="2">Uncharacterized protein</fullName>
    </submittedName>
</protein>
<evidence type="ECO:0000313" key="2">
    <source>
        <dbReference type="EMBL" id="MSA91480.1"/>
    </source>
</evidence>
<accession>A0A6N7SCZ9</accession>
<dbReference type="Proteomes" id="UP000480929">
    <property type="component" value="Unassembled WGS sequence"/>
</dbReference>
<organism evidence="2 4">
    <name type="scientific">Holdemania massiliensis</name>
    <dbReference type="NCBI Taxonomy" id="1468449"/>
    <lineage>
        <taxon>Bacteria</taxon>
        <taxon>Bacillati</taxon>
        <taxon>Bacillota</taxon>
        <taxon>Erysipelotrichia</taxon>
        <taxon>Erysipelotrichales</taxon>
        <taxon>Erysipelotrichaceae</taxon>
        <taxon>Holdemania</taxon>
    </lineage>
</organism>
<feature type="chain" id="PRO_5039478214" evidence="1">
    <location>
        <begin position="23"/>
        <end position="229"/>
    </location>
</feature>
<sequence>MKRSAVLLAGLGMILTFSLLHPQPLTTENPINLTPQQKQYIEDHQLVYLTSDSNRTADHFVLARLYKGAENQYVIFLNYVQNDAESAVSRRLYLAEGRTTKDLDYPLLMINAELVAQHHYYQSGNGVGEYPLTETSQAYMNNSLVDETSLWRDCQWVRIPLSQRLGKTTVFGSYILKTNYPLSEAFHLNLSFIMEKPQTKLKLEIVTLMPRNWENYNYRLWLDIWKERE</sequence>
<dbReference type="AlphaFoldDB" id="A0A6N7SCZ9"/>
<keyword evidence="5" id="KW-1185">Reference proteome</keyword>
<evidence type="ECO:0000313" key="5">
    <source>
        <dbReference type="Proteomes" id="UP000480929"/>
    </source>
</evidence>
<evidence type="ECO:0000313" key="4">
    <source>
        <dbReference type="Proteomes" id="UP000433575"/>
    </source>
</evidence>